<evidence type="ECO:0000256" key="5">
    <source>
        <dbReference type="ARBA" id="ARBA00022737"/>
    </source>
</evidence>
<reference evidence="9 10" key="1">
    <citation type="journal article" date="2008" name="Nature">
        <title>The genome of Laccaria bicolor provides insights into mycorrhizal symbiosis.</title>
        <authorList>
            <person name="Martin F."/>
            <person name="Aerts A."/>
            <person name="Ahren D."/>
            <person name="Brun A."/>
            <person name="Danchin E.G.J."/>
            <person name="Duchaussoy F."/>
            <person name="Gibon J."/>
            <person name="Kohler A."/>
            <person name="Lindquist E."/>
            <person name="Pereda V."/>
            <person name="Salamov A."/>
            <person name="Shapiro H.J."/>
            <person name="Wuyts J."/>
            <person name="Blaudez D."/>
            <person name="Buee M."/>
            <person name="Brokstein P."/>
            <person name="Canbaeck B."/>
            <person name="Cohen D."/>
            <person name="Courty P.E."/>
            <person name="Coutinho P.M."/>
            <person name="Delaruelle C."/>
            <person name="Detter J.C."/>
            <person name="Deveau A."/>
            <person name="DiFazio S."/>
            <person name="Duplessis S."/>
            <person name="Fraissinet-Tachet L."/>
            <person name="Lucic E."/>
            <person name="Frey-Klett P."/>
            <person name="Fourrey C."/>
            <person name="Feussner I."/>
            <person name="Gay G."/>
            <person name="Grimwood J."/>
            <person name="Hoegger P.J."/>
            <person name="Jain P."/>
            <person name="Kilaru S."/>
            <person name="Labbe J."/>
            <person name="Lin Y.C."/>
            <person name="Legue V."/>
            <person name="Le Tacon F."/>
            <person name="Marmeisse R."/>
            <person name="Melayah D."/>
            <person name="Montanini B."/>
            <person name="Muratet M."/>
            <person name="Nehls U."/>
            <person name="Niculita-Hirzel H."/>
            <person name="Oudot-Le Secq M.P."/>
            <person name="Peter M."/>
            <person name="Quesneville H."/>
            <person name="Rajashekar B."/>
            <person name="Reich M."/>
            <person name="Rouhier N."/>
            <person name="Schmutz J."/>
            <person name="Yin T."/>
            <person name="Chalot M."/>
            <person name="Henrissat B."/>
            <person name="Kuees U."/>
            <person name="Lucas S."/>
            <person name="Van de Peer Y."/>
            <person name="Podila G.K."/>
            <person name="Polle A."/>
            <person name="Pukkila P.J."/>
            <person name="Richardson P.M."/>
            <person name="Rouze P."/>
            <person name="Sanders I.R."/>
            <person name="Stajich J.E."/>
            <person name="Tunlid A."/>
            <person name="Tuskan G."/>
            <person name="Grigoriev I.V."/>
        </authorList>
    </citation>
    <scope>NUCLEOTIDE SEQUENCE [LARGE SCALE GENOMIC DNA]</scope>
    <source>
        <strain evidence="10">S238N-H82 / ATCC MYA-4686</strain>
    </source>
</reference>
<name>B0DQW8_LACBS</name>
<dbReference type="InterPro" id="IPR023395">
    <property type="entry name" value="MCP_dom_sf"/>
</dbReference>
<dbReference type="KEGG" id="lbc:LACBIDRAFT_307876"/>
<comment type="subcellular location">
    <subcellularLocation>
        <location evidence="1">Membrane</location>
    </subcellularLocation>
</comment>
<evidence type="ECO:0000256" key="6">
    <source>
        <dbReference type="ARBA" id="ARBA00022989"/>
    </source>
</evidence>
<comment type="similarity">
    <text evidence="2">Belongs to the mitochondrial carrier (TC 2.A.29) family.</text>
</comment>
<dbReference type="InterPro" id="IPR050391">
    <property type="entry name" value="Mito_Metabolite_Transporter"/>
</dbReference>
<dbReference type="OrthoDB" id="448427at2759"/>
<sequence length="370" mass="41122">MIERIKKTIQTVTAGIRGMFDGISRTWTRSMSYYMCRFWPYDESKKLFGGKDALAWKLAAAGSMAGDIAGFVGNPGEIVMVQLRGDFAKLPEINYKHCFDALFRMSYLFFFEFVSYSSQSVFASVLSLNLYWLMSSSSHSSGPWGSALELITHSPSSFMRLTQGISSLACSVGPNMFRAVLMNAGQLASYDFSKAELIKTHIFEDNIPCHFTANFVAGTVATTVCSPADVLKSRIMNLFLIFIFFVLSSLFSLPPPSAEKLFQANLSLTSRNGSVLKLRDAAISLTLIKAFQTSLGRPGNGSSVVTATLLDVETTLAELTSLEEMMHIMSEEEQIHQDVISRLWQIYSMSTWHWGSLPLHSVVQVLNKTF</sequence>
<dbReference type="GO" id="GO:0016020">
    <property type="term" value="C:membrane"/>
    <property type="evidence" value="ECO:0007669"/>
    <property type="project" value="UniProtKB-SubCell"/>
</dbReference>
<keyword evidence="6 8" id="KW-1133">Transmembrane helix</keyword>
<dbReference type="GeneID" id="6082022"/>
<keyword evidence="3" id="KW-0813">Transport</keyword>
<dbReference type="HOGENOM" id="CLU_748160_0_0_1"/>
<keyword evidence="4 8" id="KW-0812">Transmembrane</keyword>
<keyword evidence="7 8" id="KW-0472">Membrane</keyword>
<keyword evidence="10" id="KW-1185">Reference proteome</keyword>
<dbReference type="PANTHER" id="PTHR45618">
    <property type="entry name" value="MITOCHONDRIAL DICARBOXYLATE CARRIER-RELATED"/>
    <property type="match status" value="1"/>
</dbReference>
<feature type="transmembrane region" description="Helical" evidence="8">
    <location>
        <begin position="235"/>
        <end position="253"/>
    </location>
</feature>
<gene>
    <name evidence="9" type="ORF">LACBIDRAFT_307876</name>
</gene>
<evidence type="ECO:0000256" key="2">
    <source>
        <dbReference type="ARBA" id="ARBA00006375"/>
    </source>
</evidence>
<evidence type="ECO:0000256" key="3">
    <source>
        <dbReference type="ARBA" id="ARBA00022448"/>
    </source>
</evidence>
<dbReference type="Proteomes" id="UP000001194">
    <property type="component" value="Unassembled WGS sequence"/>
</dbReference>
<evidence type="ECO:0000256" key="8">
    <source>
        <dbReference type="SAM" id="Phobius"/>
    </source>
</evidence>
<accession>B0DQW8</accession>
<proteinExistence type="inferred from homology"/>
<protein>
    <submittedName>
        <fullName evidence="9">Predicted protein</fullName>
    </submittedName>
</protein>
<dbReference type="Gene3D" id="1.50.40.10">
    <property type="entry name" value="Mitochondrial carrier domain"/>
    <property type="match status" value="1"/>
</dbReference>
<organism evidence="10">
    <name type="scientific">Laccaria bicolor (strain S238N-H82 / ATCC MYA-4686)</name>
    <name type="common">Bicoloured deceiver</name>
    <name type="synonym">Laccaria laccata var. bicolor</name>
    <dbReference type="NCBI Taxonomy" id="486041"/>
    <lineage>
        <taxon>Eukaryota</taxon>
        <taxon>Fungi</taxon>
        <taxon>Dikarya</taxon>
        <taxon>Basidiomycota</taxon>
        <taxon>Agaricomycotina</taxon>
        <taxon>Agaricomycetes</taxon>
        <taxon>Agaricomycetidae</taxon>
        <taxon>Agaricales</taxon>
        <taxon>Agaricineae</taxon>
        <taxon>Hydnangiaceae</taxon>
        <taxon>Laccaria</taxon>
    </lineage>
</organism>
<dbReference type="AlphaFoldDB" id="B0DQW8"/>
<evidence type="ECO:0000256" key="1">
    <source>
        <dbReference type="ARBA" id="ARBA00004370"/>
    </source>
</evidence>
<dbReference type="RefSeq" id="XP_001886438.1">
    <property type="nucleotide sequence ID" value="XM_001886403.1"/>
</dbReference>
<evidence type="ECO:0000313" key="10">
    <source>
        <dbReference type="Proteomes" id="UP000001194"/>
    </source>
</evidence>
<dbReference type="SUPFAM" id="SSF103506">
    <property type="entry name" value="Mitochondrial carrier"/>
    <property type="match status" value="1"/>
</dbReference>
<keyword evidence="5" id="KW-0677">Repeat</keyword>
<evidence type="ECO:0000256" key="7">
    <source>
        <dbReference type="ARBA" id="ARBA00023136"/>
    </source>
</evidence>
<evidence type="ECO:0000256" key="4">
    <source>
        <dbReference type="ARBA" id="ARBA00022692"/>
    </source>
</evidence>
<evidence type="ECO:0000313" key="9">
    <source>
        <dbReference type="EMBL" id="EDR03015.1"/>
    </source>
</evidence>
<dbReference type="EMBL" id="DS547127">
    <property type="protein sequence ID" value="EDR03015.1"/>
    <property type="molecule type" value="Genomic_DNA"/>
</dbReference>
<dbReference type="InParanoid" id="B0DQW8"/>